<protein>
    <submittedName>
        <fullName evidence="2">Uncharacterized protein</fullName>
    </submittedName>
</protein>
<reference evidence="3" key="1">
    <citation type="submission" date="2017-04" db="EMBL/GenBank/DDBJ databases">
        <authorList>
            <person name="Varghese N."/>
            <person name="Submissions S."/>
        </authorList>
    </citation>
    <scope>NUCLEOTIDE SEQUENCE [LARGE SCALE GENOMIC DNA]</scope>
    <source>
        <strain evidence="3">DSM 12126</strain>
    </source>
</reference>
<feature type="signal peptide" evidence="1">
    <location>
        <begin position="1"/>
        <end position="20"/>
    </location>
</feature>
<name>A0A1W2CUX9_9SPHI</name>
<sequence length="88" mass="9486">MKKSIFAAMALLTVAGGAFAFQNQTVEAKKTATTYTYYLEDECNTPVTCDTEFNGTACSVEYDGITVYDSPSCLSGHEVANVLGKRPQ</sequence>
<evidence type="ECO:0000256" key="1">
    <source>
        <dbReference type="SAM" id="SignalP"/>
    </source>
</evidence>
<feature type="chain" id="PRO_5012732341" evidence="1">
    <location>
        <begin position="21"/>
        <end position="88"/>
    </location>
</feature>
<dbReference type="EMBL" id="FWXT01000002">
    <property type="protein sequence ID" value="SMC88714.1"/>
    <property type="molecule type" value="Genomic_DNA"/>
</dbReference>
<evidence type="ECO:0000313" key="3">
    <source>
        <dbReference type="Proteomes" id="UP000192756"/>
    </source>
</evidence>
<accession>A0A1W2CUX9</accession>
<dbReference type="STRING" id="151894.SAMN04488524_3229"/>
<dbReference type="AlphaFoldDB" id="A0A1W2CUX9"/>
<dbReference type="RefSeq" id="WP_084240025.1">
    <property type="nucleotide sequence ID" value="NZ_FWXT01000002.1"/>
</dbReference>
<keyword evidence="3" id="KW-1185">Reference proteome</keyword>
<organism evidence="2 3">
    <name type="scientific">Pedobacter africanus</name>
    <dbReference type="NCBI Taxonomy" id="151894"/>
    <lineage>
        <taxon>Bacteria</taxon>
        <taxon>Pseudomonadati</taxon>
        <taxon>Bacteroidota</taxon>
        <taxon>Sphingobacteriia</taxon>
        <taxon>Sphingobacteriales</taxon>
        <taxon>Sphingobacteriaceae</taxon>
        <taxon>Pedobacter</taxon>
    </lineage>
</organism>
<dbReference type="InterPro" id="IPR045391">
    <property type="entry name" value="DUF6520"/>
</dbReference>
<dbReference type="Proteomes" id="UP000192756">
    <property type="component" value="Unassembled WGS sequence"/>
</dbReference>
<dbReference type="Pfam" id="PF20130">
    <property type="entry name" value="DUF6520"/>
    <property type="match status" value="1"/>
</dbReference>
<keyword evidence="1" id="KW-0732">Signal</keyword>
<evidence type="ECO:0000313" key="2">
    <source>
        <dbReference type="EMBL" id="SMC88714.1"/>
    </source>
</evidence>
<proteinExistence type="predicted"/>
<gene>
    <name evidence="2" type="ORF">SAMN04488524_3229</name>
</gene>